<dbReference type="AlphaFoldDB" id="A0A8J5RXW3"/>
<organism evidence="2 3">
    <name type="scientific">Zizania palustris</name>
    <name type="common">Northern wild rice</name>
    <dbReference type="NCBI Taxonomy" id="103762"/>
    <lineage>
        <taxon>Eukaryota</taxon>
        <taxon>Viridiplantae</taxon>
        <taxon>Streptophyta</taxon>
        <taxon>Embryophyta</taxon>
        <taxon>Tracheophyta</taxon>
        <taxon>Spermatophyta</taxon>
        <taxon>Magnoliopsida</taxon>
        <taxon>Liliopsida</taxon>
        <taxon>Poales</taxon>
        <taxon>Poaceae</taxon>
        <taxon>BOP clade</taxon>
        <taxon>Oryzoideae</taxon>
        <taxon>Oryzeae</taxon>
        <taxon>Zizaniinae</taxon>
        <taxon>Zizania</taxon>
    </lineage>
</organism>
<evidence type="ECO:0000256" key="1">
    <source>
        <dbReference type="SAM" id="Phobius"/>
    </source>
</evidence>
<keyword evidence="1" id="KW-0812">Transmembrane</keyword>
<reference evidence="2" key="1">
    <citation type="journal article" date="2021" name="bioRxiv">
        <title>Whole Genome Assembly and Annotation of Northern Wild Rice, Zizania palustris L., Supports a Whole Genome Duplication in the Zizania Genus.</title>
        <authorList>
            <person name="Haas M."/>
            <person name="Kono T."/>
            <person name="Macchietto M."/>
            <person name="Millas R."/>
            <person name="McGilp L."/>
            <person name="Shao M."/>
            <person name="Duquette J."/>
            <person name="Hirsch C.N."/>
            <person name="Kimball J."/>
        </authorList>
    </citation>
    <scope>NUCLEOTIDE SEQUENCE</scope>
    <source>
        <tissue evidence="2">Fresh leaf tissue</tissue>
    </source>
</reference>
<evidence type="ECO:0000313" key="2">
    <source>
        <dbReference type="EMBL" id="KAG8051325.1"/>
    </source>
</evidence>
<comment type="caution">
    <text evidence="2">The sequence shown here is derived from an EMBL/GenBank/DDBJ whole genome shotgun (WGS) entry which is preliminary data.</text>
</comment>
<dbReference type="Proteomes" id="UP000729402">
    <property type="component" value="Unassembled WGS sequence"/>
</dbReference>
<keyword evidence="1" id="KW-1133">Transmembrane helix</keyword>
<protein>
    <submittedName>
        <fullName evidence="2">Uncharacterized protein</fullName>
    </submittedName>
</protein>
<keyword evidence="1" id="KW-0472">Membrane</keyword>
<gene>
    <name evidence="2" type="ORF">GUJ93_ZPchr0009g429</name>
</gene>
<accession>A0A8J5RXW3</accession>
<sequence length="99" mass="10370">MSPCLAITSSGVSAPALSAMSAIFYVVGGLIIRNDPGDRHDGSRRQSLVGLRSQSVKLVTRDHGEMSTLDGTPSGVGEDDIVGGQADDILWVNLKQLFG</sequence>
<proteinExistence type="predicted"/>
<reference evidence="2" key="2">
    <citation type="submission" date="2021-02" db="EMBL/GenBank/DDBJ databases">
        <authorList>
            <person name="Kimball J.A."/>
            <person name="Haas M.W."/>
            <person name="Macchietto M."/>
            <person name="Kono T."/>
            <person name="Duquette J."/>
            <person name="Shao M."/>
        </authorList>
    </citation>
    <scope>NUCLEOTIDE SEQUENCE</scope>
    <source>
        <tissue evidence="2">Fresh leaf tissue</tissue>
    </source>
</reference>
<dbReference type="EMBL" id="JAAALK010000289">
    <property type="protein sequence ID" value="KAG8051325.1"/>
    <property type="molecule type" value="Genomic_DNA"/>
</dbReference>
<feature type="transmembrane region" description="Helical" evidence="1">
    <location>
        <begin position="12"/>
        <end position="32"/>
    </location>
</feature>
<evidence type="ECO:0000313" key="3">
    <source>
        <dbReference type="Proteomes" id="UP000729402"/>
    </source>
</evidence>
<name>A0A8J5RXW3_ZIZPA</name>
<keyword evidence="3" id="KW-1185">Reference proteome</keyword>